<evidence type="ECO:0000256" key="3">
    <source>
        <dbReference type="ARBA" id="ARBA00022692"/>
    </source>
</evidence>
<protein>
    <submittedName>
        <fullName evidence="9">Uncharacterized protein</fullName>
    </submittedName>
</protein>
<keyword evidence="4" id="KW-0378">Hydrolase</keyword>
<evidence type="ECO:0000313" key="10">
    <source>
        <dbReference type="Proteomes" id="UP000472262"/>
    </source>
</evidence>
<organism evidence="9 10">
    <name type="scientific">Sinocyclocheilus grahami</name>
    <name type="common">Dianchi golden-line fish</name>
    <name type="synonym">Barbus grahami</name>
    <dbReference type="NCBI Taxonomy" id="75366"/>
    <lineage>
        <taxon>Eukaryota</taxon>
        <taxon>Metazoa</taxon>
        <taxon>Chordata</taxon>
        <taxon>Craniata</taxon>
        <taxon>Vertebrata</taxon>
        <taxon>Euteleostomi</taxon>
        <taxon>Actinopterygii</taxon>
        <taxon>Neopterygii</taxon>
        <taxon>Teleostei</taxon>
        <taxon>Ostariophysi</taxon>
        <taxon>Cypriniformes</taxon>
        <taxon>Cyprinidae</taxon>
        <taxon>Cyprininae</taxon>
        <taxon>Sinocyclocheilus</taxon>
    </lineage>
</organism>
<keyword evidence="8" id="KW-0472">Membrane</keyword>
<dbReference type="GO" id="GO:0004559">
    <property type="term" value="F:alpha-mannosidase activity"/>
    <property type="evidence" value="ECO:0007669"/>
    <property type="project" value="TreeGrafter"/>
</dbReference>
<dbReference type="Ensembl" id="ENSSGRT00000007646.1">
    <property type="protein sequence ID" value="ENSSGRP00000007002.1"/>
    <property type="gene ID" value="ENSSGRG00000004801.1"/>
</dbReference>
<evidence type="ECO:0000256" key="8">
    <source>
        <dbReference type="ARBA" id="ARBA00023136"/>
    </source>
</evidence>
<dbReference type="Proteomes" id="UP000472262">
    <property type="component" value="Unassembled WGS sequence"/>
</dbReference>
<reference evidence="9" key="1">
    <citation type="submission" date="2025-08" db="UniProtKB">
        <authorList>
            <consortium name="Ensembl"/>
        </authorList>
    </citation>
    <scope>IDENTIFICATION</scope>
</reference>
<evidence type="ECO:0000256" key="5">
    <source>
        <dbReference type="ARBA" id="ARBA00022968"/>
    </source>
</evidence>
<evidence type="ECO:0000256" key="6">
    <source>
        <dbReference type="ARBA" id="ARBA00022989"/>
    </source>
</evidence>
<evidence type="ECO:0000256" key="7">
    <source>
        <dbReference type="ARBA" id="ARBA00023034"/>
    </source>
</evidence>
<comment type="subcellular location">
    <subcellularLocation>
        <location evidence="1">Golgi apparatus membrane</location>
        <topology evidence="1">Single-pass type II membrane protein</topology>
    </subcellularLocation>
</comment>
<keyword evidence="6" id="KW-1133">Transmembrane helix</keyword>
<dbReference type="PANTHER" id="PTHR13572:SF2">
    <property type="entry name" value="GLYCOPROTEIN ENDO-ALPHA-1,2-MANNOSIDASE-LIKE PROTEIN"/>
    <property type="match status" value="1"/>
</dbReference>
<dbReference type="InterPro" id="IPR026071">
    <property type="entry name" value="Glyco_Hydrolase_99"/>
</dbReference>
<evidence type="ECO:0000256" key="2">
    <source>
        <dbReference type="ARBA" id="ARBA00009559"/>
    </source>
</evidence>
<dbReference type="AlphaFoldDB" id="A0A672KBX6"/>
<dbReference type="InParanoid" id="A0A672KBX6"/>
<keyword evidence="3" id="KW-0812">Transmembrane</keyword>
<reference evidence="9" key="2">
    <citation type="submission" date="2025-09" db="UniProtKB">
        <authorList>
            <consortium name="Ensembl"/>
        </authorList>
    </citation>
    <scope>IDENTIFICATION</scope>
</reference>
<evidence type="ECO:0000256" key="4">
    <source>
        <dbReference type="ARBA" id="ARBA00022801"/>
    </source>
</evidence>
<sequence length="147" mass="16652">MNRLRRKACVALLLFTLFIFGTMMGLRTLKPTDGFSDLAPGMELMPLIGERMDQRPNQVVESAGQNGGGGSDTKIVFSNSGPDHSIFYDIHIFYYLWYGSPQMDGKSARDCLTSLTLNYFQVAFHLQPYKGRTDLTMHDNIKYIIDK</sequence>
<dbReference type="PANTHER" id="PTHR13572">
    <property type="entry name" value="ENDO-ALPHA-1,2-MANNOSIDASE"/>
    <property type="match status" value="1"/>
</dbReference>
<comment type="similarity">
    <text evidence="2">Belongs to the glycosyl hydrolase 99 family.</text>
</comment>
<keyword evidence="10" id="KW-1185">Reference proteome</keyword>
<evidence type="ECO:0000256" key="1">
    <source>
        <dbReference type="ARBA" id="ARBA00004323"/>
    </source>
</evidence>
<dbReference type="GO" id="GO:0000139">
    <property type="term" value="C:Golgi membrane"/>
    <property type="evidence" value="ECO:0007669"/>
    <property type="project" value="UniProtKB-SubCell"/>
</dbReference>
<proteinExistence type="inferred from homology"/>
<keyword evidence="5" id="KW-0735">Signal-anchor</keyword>
<keyword evidence="7" id="KW-0333">Golgi apparatus</keyword>
<name>A0A672KBX6_SINGR</name>
<accession>A0A672KBX6</accession>
<evidence type="ECO:0000313" key="9">
    <source>
        <dbReference type="Ensembl" id="ENSSGRP00000007002.1"/>
    </source>
</evidence>